<feature type="chain" id="PRO_5037525724" description="IgGFc-binding protein N-terminal domain-containing protein" evidence="2">
    <location>
        <begin position="22"/>
        <end position="680"/>
    </location>
</feature>
<accession>A0A913ZTB8</accession>
<keyword evidence="1" id="KW-1133">Transmembrane helix</keyword>
<feature type="transmembrane region" description="Helical" evidence="1">
    <location>
        <begin position="528"/>
        <end position="545"/>
    </location>
</feature>
<evidence type="ECO:0000256" key="2">
    <source>
        <dbReference type="SAM" id="SignalP"/>
    </source>
</evidence>
<keyword evidence="5" id="KW-1185">Reference proteome</keyword>
<feature type="transmembrane region" description="Helical" evidence="1">
    <location>
        <begin position="500"/>
        <end position="521"/>
    </location>
</feature>
<evidence type="ECO:0000313" key="5">
    <source>
        <dbReference type="Proteomes" id="UP000887568"/>
    </source>
</evidence>
<dbReference type="EnsemblMetazoa" id="XM_038199075.1">
    <property type="protein sequence ID" value="XP_038055003.1"/>
    <property type="gene ID" value="LOC119727212"/>
</dbReference>
<protein>
    <recommendedName>
        <fullName evidence="3">IgGFc-binding protein N-terminal domain-containing protein</fullName>
    </recommendedName>
</protein>
<dbReference type="InterPro" id="IPR035234">
    <property type="entry name" value="IgGFc-bd_N"/>
</dbReference>
<evidence type="ECO:0000256" key="1">
    <source>
        <dbReference type="SAM" id="Phobius"/>
    </source>
</evidence>
<keyword evidence="2" id="KW-0732">Signal</keyword>
<name>A0A913ZTB8_PATMI</name>
<dbReference type="Pfam" id="PF17517">
    <property type="entry name" value="IgGFc_binding"/>
    <property type="match status" value="1"/>
</dbReference>
<dbReference type="Proteomes" id="UP000887568">
    <property type="component" value="Unplaced"/>
</dbReference>
<feature type="domain" description="IgGFc-binding protein N-terminal" evidence="3">
    <location>
        <begin position="136"/>
        <end position="360"/>
    </location>
</feature>
<reference evidence="4" key="1">
    <citation type="submission" date="2022-11" db="UniProtKB">
        <authorList>
            <consortium name="EnsemblMetazoa"/>
        </authorList>
    </citation>
    <scope>IDENTIFICATION</scope>
</reference>
<dbReference type="PANTHER" id="PTHR46534:SF1">
    <property type="entry name" value="IGGFC-BINDING PROTEIN N-TERMINAL DOMAIN-CONTAINING PROTEIN"/>
    <property type="match status" value="1"/>
</dbReference>
<evidence type="ECO:0000259" key="3">
    <source>
        <dbReference type="Pfam" id="PF17517"/>
    </source>
</evidence>
<dbReference type="PROSITE" id="PS51257">
    <property type="entry name" value="PROKAR_LIPOPROTEIN"/>
    <property type="match status" value="1"/>
</dbReference>
<feature type="signal peptide" evidence="2">
    <location>
        <begin position="1"/>
        <end position="21"/>
    </location>
</feature>
<evidence type="ECO:0000313" key="4">
    <source>
        <dbReference type="EnsemblMetazoa" id="XP_038055003.1"/>
    </source>
</evidence>
<dbReference type="RefSeq" id="XP_038055003.1">
    <property type="nucleotide sequence ID" value="XM_038199075.1"/>
</dbReference>
<sequence>MAPRWGLFLMLWFAGCSTGEGAVESGCSEGVSSDSKGQEFIFAIPSPVGTGGGIYPFVIVTSESAGMTLVNVSQPAGTIRHSVGVGYRESVVLNLTTDALARGSGFVDSAVVVTASSDVSVRCLVEQHAVRFHSDGFTAIPTDALGRDYFVLTFDTHPTVVGGNADERYHSQFVVTATRDQSLISVELSATASFDGLQRRAGEPVEFVLDRAGSAQIRSNHDLTGTKITSNYPVAVVAGNDCSDVLRLFNYCVYLVAQMPPVETWGRRFVLAHWGPTGCIHTWRILAPYHNTTLTFHDNHLTRVTPGIPRWYDYQMHDKKAVLLTADQVVLVVQYIASRKSSTSVLSIPIEQYTDETTYMRISQSRGAVQTKAGLAGTVTMSSPLAIIYPCEGESDILINGLELRSLPPSSTGLQDATGRYCVLERWEPVLGYDRWSVDSRRTGTRFSSVVLKFDGGAIVSAYPAAMLLESQGCAPSVGGDDVETTTGRTPTTAGVNNHGGILIALCSTLSVVVMLLVSCYATSFARYVYLIEFGCSFLVGYFWISKFTVRHFCSRKRCRGKNSTGQVRMRYNVRTGAIEGSRRQAVDSIYSSLPNIPPPAGLASMAPPTSGGAVRSGTAQSALMECHGEEPGIRPYGARMHEHRLYNRGTNQIEPQADRAPHAYAITTGEGVKHTYMAL</sequence>
<organism evidence="4 5">
    <name type="scientific">Patiria miniata</name>
    <name type="common">Bat star</name>
    <name type="synonym">Asterina miniata</name>
    <dbReference type="NCBI Taxonomy" id="46514"/>
    <lineage>
        <taxon>Eukaryota</taxon>
        <taxon>Metazoa</taxon>
        <taxon>Echinodermata</taxon>
        <taxon>Eleutherozoa</taxon>
        <taxon>Asterozoa</taxon>
        <taxon>Asteroidea</taxon>
        <taxon>Valvatacea</taxon>
        <taxon>Valvatida</taxon>
        <taxon>Asterinidae</taxon>
        <taxon>Patiria</taxon>
    </lineage>
</organism>
<keyword evidence="1" id="KW-0812">Transmembrane</keyword>
<dbReference type="AlphaFoldDB" id="A0A913ZTB8"/>
<dbReference type="GeneID" id="119727212"/>
<dbReference type="OrthoDB" id="10005154at2759"/>
<proteinExistence type="predicted"/>
<dbReference type="PANTHER" id="PTHR46534">
    <property type="entry name" value="IGGFC_BINDING DOMAIN-CONTAINING PROTEIN"/>
    <property type="match status" value="1"/>
</dbReference>
<dbReference type="OMA" id="GNADERY"/>
<keyword evidence="1" id="KW-0472">Membrane</keyword>